<evidence type="ECO:0000256" key="2">
    <source>
        <dbReference type="ARBA" id="ARBA00010595"/>
    </source>
</evidence>
<dbReference type="PROSITE" id="PS01004">
    <property type="entry name" value="MYELIN_PLP_2"/>
    <property type="match status" value="1"/>
</dbReference>
<evidence type="ECO:0000256" key="9">
    <source>
        <dbReference type="ARBA" id="ARBA00023288"/>
    </source>
</evidence>
<keyword evidence="9" id="KW-0449">Lipoprotein</keyword>
<evidence type="ECO:0000256" key="11">
    <source>
        <dbReference type="SAM" id="MobiDB-lite"/>
    </source>
</evidence>
<proteinExistence type="inferred from homology"/>
<evidence type="ECO:0000256" key="8">
    <source>
        <dbReference type="ARBA" id="ARBA00023157"/>
    </source>
</evidence>
<evidence type="ECO:0000256" key="4">
    <source>
        <dbReference type="ARBA" id="ARBA00022692"/>
    </source>
</evidence>
<reference evidence="13" key="2">
    <citation type="submission" date="2025-09" db="UniProtKB">
        <authorList>
            <consortium name="Ensembl"/>
        </authorList>
    </citation>
    <scope>IDENTIFICATION</scope>
</reference>
<dbReference type="GO" id="GO:0022010">
    <property type="term" value="P:central nervous system myelination"/>
    <property type="evidence" value="ECO:0007669"/>
    <property type="project" value="TreeGrafter"/>
</dbReference>
<dbReference type="PANTHER" id="PTHR11683">
    <property type="entry name" value="MYELIN PROTEOLIPID"/>
    <property type="match status" value="1"/>
</dbReference>
<evidence type="ECO:0000256" key="7">
    <source>
        <dbReference type="ARBA" id="ARBA00023139"/>
    </source>
</evidence>
<dbReference type="GeneTree" id="ENSGT00390000006915"/>
<keyword evidence="6 12" id="KW-0472">Membrane</keyword>
<dbReference type="GO" id="GO:0019911">
    <property type="term" value="F:structural constituent of myelin sheath"/>
    <property type="evidence" value="ECO:0007669"/>
    <property type="project" value="TreeGrafter"/>
</dbReference>
<keyword evidence="4 12" id="KW-0812">Transmembrane</keyword>
<dbReference type="InterPro" id="IPR018237">
    <property type="entry name" value="Myelin_PLP_CS"/>
</dbReference>
<keyword evidence="8" id="KW-1015">Disulfide bond</keyword>
<dbReference type="Ensembl" id="ENSPMRT00000035626.1">
    <property type="protein sequence ID" value="ENSPMRP00000033581.1"/>
    <property type="gene ID" value="ENSPMRG00000021768.1"/>
</dbReference>
<feature type="transmembrane region" description="Helical" evidence="12">
    <location>
        <begin position="20"/>
        <end position="48"/>
    </location>
</feature>
<dbReference type="AlphaFoldDB" id="A0A670K9W3"/>
<reference evidence="13" key="1">
    <citation type="submission" date="2025-08" db="UniProtKB">
        <authorList>
            <consortium name="Ensembl"/>
        </authorList>
    </citation>
    <scope>IDENTIFICATION</scope>
</reference>
<dbReference type="InterPro" id="IPR001614">
    <property type="entry name" value="Myelin_PLP"/>
</dbReference>
<dbReference type="GO" id="GO:0061564">
    <property type="term" value="P:axon development"/>
    <property type="evidence" value="ECO:0007669"/>
    <property type="project" value="TreeGrafter"/>
</dbReference>
<keyword evidence="3" id="KW-1003">Cell membrane</keyword>
<evidence type="ECO:0000256" key="6">
    <source>
        <dbReference type="ARBA" id="ARBA00023136"/>
    </source>
</evidence>
<dbReference type="SMART" id="SM00002">
    <property type="entry name" value="PLP"/>
    <property type="match status" value="1"/>
</dbReference>
<keyword evidence="14" id="KW-1185">Reference proteome</keyword>
<sequence>MPRPLEAPGESLTLVSSPSFQFVGITYVLTVLWLLVLACSAVPVYVYFTAWTTCNSIANPTKTAAGIGNLCTDARMYGVLPWNASPGRVCGQSLLSICKTSEFQMTFHLFIAAFVGAAITLVALVRTASHNSSSLGGGFEPHVGQRMGWRSPAEPWKISRTQMLTPSDGPGRRPAELSGKPGGMGSRPWLMVFKTAEISGEPGGMGFSNSASVPLPP</sequence>
<evidence type="ECO:0000256" key="12">
    <source>
        <dbReference type="SAM" id="Phobius"/>
    </source>
</evidence>
<keyword evidence="7" id="KW-0564">Palmitate</keyword>
<feature type="region of interest" description="Disordered" evidence="11">
    <location>
        <begin position="161"/>
        <end position="184"/>
    </location>
</feature>
<comment type="function">
    <text evidence="10">This is the major myelin protein from the central nervous system. It plays an important role in the formation or maintenance of the multilamellar structure of myelin.</text>
</comment>
<dbReference type="Pfam" id="PF01275">
    <property type="entry name" value="Myelin_PLP"/>
    <property type="match status" value="1"/>
</dbReference>
<comment type="similarity">
    <text evidence="2">Belongs to the myelin proteolipid protein family.</text>
</comment>
<gene>
    <name evidence="13" type="primary">PLP1</name>
</gene>
<comment type="subcellular location">
    <subcellularLocation>
        <location evidence="1">Cell membrane</location>
        <topology evidence="1">Multi-pass membrane protein</topology>
    </subcellularLocation>
</comment>
<evidence type="ECO:0000256" key="10">
    <source>
        <dbReference type="ARBA" id="ARBA00037360"/>
    </source>
</evidence>
<feature type="transmembrane region" description="Helical" evidence="12">
    <location>
        <begin position="107"/>
        <end position="125"/>
    </location>
</feature>
<evidence type="ECO:0000313" key="13">
    <source>
        <dbReference type="Ensembl" id="ENSPMRP00000033581.1"/>
    </source>
</evidence>
<evidence type="ECO:0000256" key="1">
    <source>
        <dbReference type="ARBA" id="ARBA00004651"/>
    </source>
</evidence>
<accession>A0A670K9W3</accession>
<evidence type="ECO:0000313" key="14">
    <source>
        <dbReference type="Proteomes" id="UP000472272"/>
    </source>
</evidence>
<evidence type="ECO:0000256" key="3">
    <source>
        <dbReference type="ARBA" id="ARBA00022475"/>
    </source>
</evidence>
<dbReference type="PRINTS" id="PR00214">
    <property type="entry name" value="MYELINPLP"/>
</dbReference>
<organism evidence="13 14">
    <name type="scientific">Podarcis muralis</name>
    <name type="common">Wall lizard</name>
    <name type="synonym">Lacerta muralis</name>
    <dbReference type="NCBI Taxonomy" id="64176"/>
    <lineage>
        <taxon>Eukaryota</taxon>
        <taxon>Metazoa</taxon>
        <taxon>Chordata</taxon>
        <taxon>Craniata</taxon>
        <taxon>Vertebrata</taxon>
        <taxon>Euteleostomi</taxon>
        <taxon>Lepidosauria</taxon>
        <taxon>Squamata</taxon>
        <taxon>Bifurcata</taxon>
        <taxon>Unidentata</taxon>
        <taxon>Episquamata</taxon>
        <taxon>Laterata</taxon>
        <taxon>Lacertibaenia</taxon>
        <taxon>Lacertidae</taxon>
        <taxon>Podarcis</taxon>
    </lineage>
</organism>
<evidence type="ECO:0000256" key="5">
    <source>
        <dbReference type="ARBA" id="ARBA00022989"/>
    </source>
</evidence>
<name>A0A670K9W3_PODMU</name>
<protein>
    <submittedName>
        <fullName evidence="13">Proteolipid protein 1</fullName>
    </submittedName>
</protein>
<dbReference type="PANTHER" id="PTHR11683:SF11">
    <property type="entry name" value="MYELIN PROTEOLIPID PROTEIN"/>
    <property type="match status" value="1"/>
</dbReference>
<keyword evidence="5 12" id="KW-1133">Transmembrane helix</keyword>
<dbReference type="GO" id="GO:0005886">
    <property type="term" value="C:plasma membrane"/>
    <property type="evidence" value="ECO:0007669"/>
    <property type="project" value="UniProtKB-SubCell"/>
</dbReference>
<dbReference type="GO" id="GO:0043209">
    <property type="term" value="C:myelin sheath"/>
    <property type="evidence" value="ECO:0007669"/>
    <property type="project" value="TreeGrafter"/>
</dbReference>
<dbReference type="Proteomes" id="UP000472272">
    <property type="component" value="Unplaced"/>
</dbReference>